<evidence type="ECO:0000313" key="1">
    <source>
        <dbReference type="EMBL" id="RNA41596.1"/>
    </source>
</evidence>
<accession>A0A3M7T0P0</accession>
<sequence length="69" mass="8047">MGKMLFIRKEKKISKSKNLKTDHLLIEHQAAIAYSKCLISCSWCLLKLYQSEIDFNFLALYSTKSVLFD</sequence>
<name>A0A3M7T0P0_BRAPC</name>
<protein>
    <submittedName>
        <fullName evidence="1">Uncharacterized protein</fullName>
    </submittedName>
</protein>
<dbReference type="Proteomes" id="UP000276133">
    <property type="component" value="Unassembled WGS sequence"/>
</dbReference>
<keyword evidence="2" id="KW-1185">Reference proteome</keyword>
<dbReference type="EMBL" id="REGN01000480">
    <property type="protein sequence ID" value="RNA41596.1"/>
    <property type="molecule type" value="Genomic_DNA"/>
</dbReference>
<comment type="caution">
    <text evidence="1">The sequence shown here is derived from an EMBL/GenBank/DDBJ whole genome shotgun (WGS) entry which is preliminary data.</text>
</comment>
<evidence type="ECO:0000313" key="2">
    <source>
        <dbReference type="Proteomes" id="UP000276133"/>
    </source>
</evidence>
<organism evidence="1 2">
    <name type="scientific">Brachionus plicatilis</name>
    <name type="common">Marine rotifer</name>
    <name type="synonym">Brachionus muelleri</name>
    <dbReference type="NCBI Taxonomy" id="10195"/>
    <lineage>
        <taxon>Eukaryota</taxon>
        <taxon>Metazoa</taxon>
        <taxon>Spiralia</taxon>
        <taxon>Gnathifera</taxon>
        <taxon>Rotifera</taxon>
        <taxon>Eurotatoria</taxon>
        <taxon>Monogononta</taxon>
        <taxon>Pseudotrocha</taxon>
        <taxon>Ploima</taxon>
        <taxon>Brachionidae</taxon>
        <taxon>Brachionus</taxon>
    </lineage>
</organism>
<reference evidence="1 2" key="1">
    <citation type="journal article" date="2018" name="Sci. Rep.">
        <title>Genomic signatures of local adaptation to the degree of environmental predictability in rotifers.</title>
        <authorList>
            <person name="Franch-Gras L."/>
            <person name="Hahn C."/>
            <person name="Garcia-Roger E.M."/>
            <person name="Carmona M.J."/>
            <person name="Serra M."/>
            <person name="Gomez A."/>
        </authorList>
    </citation>
    <scope>NUCLEOTIDE SEQUENCE [LARGE SCALE GENOMIC DNA]</scope>
    <source>
        <strain evidence="1">HYR1</strain>
    </source>
</reference>
<gene>
    <name evidence="1" type="ORF">BpHYR1_003482</name>
</gene>
<proteinExistence type="predicted"/>
<dbReference type="AlphaFoldDB" id="A0A3M7T0P0"/>